<evidence type="ECO:0000256" key="1">
    <source>
        <dbReference type="ARBA" id="ARBA00010128"/>
    </source>
</evidence>
<evidence type="ECO:0000313" key="7">
    <source>
        <dbReference type="EMBL" id="GLB40979.1"/>
    </source>
</evidence>
<dbReference type="InterPro" id="IPR004046">
    <property type="entry name" value="GST_C"/>
</dbReference>
<dbReference type="SFLD" id="SFLDS00019">
    <property type="entry name" value="Glutathione_Transferase_(cytos"/>
    <property type="match status" value="1"/>
</dbReference>
<comment type="catalytic activity">
    <reaction evidence="4">
        <text>RX + glutathione = an S-substituted glutathione + a halide anion + H(+)</text>
        <dbReference type="Rhea" id="RHEA:16437"/>
        <dbReference type="ChEBI" id="CHEBI:15378"/>
        <dbReference type="ChEBI" id="CHEBI:16042"/>
        <dbReference type="ChEBI" id="CHEBI:17792"/>
        <dbReference type="ChEBI" id="CHEBI:57925"/>
        <dbReference type="ChEBI" id="CHEBI:90779"/>
        <dbReference type="EC" id="2.5.1.18"/>
    </reaction>
</comment>
<dbReference type="InterPro" id="IPR036249">
    <property type="entry name" value="Thioredoxin-like_sf"/>
</dbReference>
<dbReference type="GO" id="GO:0043295">
    <property type="term" value="F:glutathione binding"/>
    <property type="evidence" value="ECO:0007669"/>
    <property type="project" value="TreeGrafter"/>
</dbReference>
<sequence length="214" mass="24137">MVLKLYGAAISTCSQRVLVVLREKQVPFELIEVDFANREHKSPEYLAKQPFGQIPYIDDDGFILYESRAICRYIAAKYADQGTKLLPTGLKQNALLEQAASIEQSNFEPSAYGAVFEKLFKPLLALVPDQTVFEEHLKKLDAKLDAYEVILSKQKYLAGDQITLADLFHLPYGTYLAQAGSNIMETKPNVARWFKEISSRPSWEAVKTQIKDAA</sequence>
<dbReference type="AlphaFoldDB" id="A0A9P3PT01"/>
<proteinExistence type="inferred from homology"/>
<dbReference type="GO" id="GO:0004364">
    <property type="term" value="F:glutathione transferase activity"/>
    <property type="evidence" value="ECO:0007669"/>
    <property type="project" value="UniProtKB-EC"/>
</dbReference>
<dbReference type="InterPro" id="IPR004045">
    <property type="entry name" value="Glutathione_S-Trfase_N"/>
</dbReference>
<dbReference type="Proteomes" id="UP001063166">
    <property type="component" value="Unassembled WGS sequence"/>
</dbReference>
<dbReference type="EMBL" id="BRPK01000009">
    <property type="protein sequence ID" value="GLB40979.1"/>
    <property type="molecule type" value="Genomic_DNA"/>
</dbReference>
<dbReference type="PANTHER" id="PTHR43900:SF3">
    <property type="entry name" value="GLUTATHIONE S-TRANSFERASE RHO"/>
    <property type="match status" value="1"/>
</dbReference>
<dbReference type="GO" id="GO:0009636">
    <property type="term" value="P:response to toxic substance"/>
    <property type="evidence" value="ECO:0007669"/>
    <property type="project" value="UniProtKB-ARBA"/>
</dbReference>
<dbReference type="SFLD" id="SFLDG00358">
    <property type="entry name" value="Main_(cytGST)"/>
    <property type="match status" value="1"/>
</dbReference>
<keyword evidence="3" id="KW-0808">Transferase</keyword>
<evidence type="ECO:0000259" key="6">
    <source>
        <dbReference type="PROSITE" id="PS50405"/>
    </source>
</evidence>
<dbReference type="GO" id="GO:0005737">
    <property type="term" value="C:cytoplasm"/>
    <property type="evidence" value="ECO:0007669"/>
    <property type="project" value="TreeGrafter"/>
</dbReference>
<dbReference type="FunFam" id="1.20.1050.10:FF:000004">
    <property type="entry name" value="Glutathione S-transferase F2"/>
    <property type="match status" value="1"/>
</dbReference>
<dbReference type="Pfam" id="PF02798">
    <property type="entry name" value="GST_N"/>
    <property type="match status" value="1"/>
</dbReference>
<dbReference type="SFLD" id="SFLDG01154">
    <property type="entry name" value="Main.5:_Phi-like"/>
    <property type="match status" value="1"/>
</dbReference>
<dbReference type="OrthoDB" id="249703at2759"/>
<accession>A0A9P3PT01</accession>
<dbReference type="InterPro" id="IPR010987">
    <property type="entry name" value="Glutathione-S-Trfase_C-like"/>
</dbReference>
<dbReference type="CDD" id="cd03053">
    <property type="entry name" value="GST_N_Phi"/>
    <property type="match status" value="1"/>
</dbReference>
<dbReference type="Gene3D" id="1.20.1050.10">
    <property type="match status" value="1"/>
</dbReference>
<dbReference type="SUPFAM" id="SSF47616">
    <property type="entry name" value="GST C-terminal domain-like"/>
    <property type="match status" value="1"/>
</dbReference>
<dbReference type="PROSITE" id="PS50404">
    <property type="entry name" value="GST_NTER"/>
    <property type="match status" value="1"/>
</dbReference>
<evidence type="ECO:0000256" key="2">
    <source>
        <dbReference type="ARBA" id="ARBA00012452"/>
    </source>
</evidence>
<dbReference type="CDD" id="cd03187">
    <property type="entry name" value="GST_C_Phi"/>
    <property type="match status" value="1"/>
</dbReference>
<evidence type="ECO:0000256" key="3">
    <source>
        <dbReference type="ARBA" id="ARBA00022679"/>
    </source>
</evidence>
<feature type="domain" description="GST C-terminal" evidence="6">
    <location>
        <begin position="89"/>
        <end position="214"/>
    </location>
</feature>
<name>A0A9P3PT01_LYOSH</name>
<dbReference type="Pfam" id="PF00043">
    <property type="entry name" value="GST_C"/>
    <property type="match status" value="1"/>
</dbReference>
<dbReference type="EC" id="2.5.1.18" evidence="2"/>
<dbReference type="FunFam" id="3.40.30.10:FF:000016">
    <property type="entry name" value="Glutathione S-transferase F2"/>
    <property type="match status" value="1"/>
</dbReference>
<reference evidence="7" key="1">
    <citation type="submission" date="2022-07" db="EMBL/GenBank/DDBJ databases">
        <title>The genome of Lyophyllum shimeji provides insight into the initial evolution of ectomycorrhizal fungal genome.</title>
        <authorList>
            <person name="Kobayashi Y."/>
            <person name="Shibata T."/>
            <person name="Hirakawa H."/>
            <person name="Shigenobu S."/>
            <person name="Nishiyama T."/>
            <person name="Yamada A."/>
            <person name="Hasebe M."/>
            <person name="Kawaguchi M."/>
        </authorList>
    </citation>
    <scope>NUCLEOTIDE SEQUENCE</scope>
    <source>
        <strain evidence="7">AT787</strain>
    </source>
</reference>
<comment type="similarity">
    <text evidence="1">Belongs to the GST superfamily. Phi family.</text>
</comment>
<dbReference type="SUPFAM" id="SSF52833">
    <property type="entry name" value="Thioredoxin-like"/>
    <property type="match status" value="1"/>
</dbReference>
<dbReference type="GO" id="GO:0006749">
    <property type="term" value="P:glutathione metabolic process"/>
    <property type="evidence" value="ECO:0007669"/>
    <property type="project" value="TreeGrafter"/>
</dbReference>
<dbReference type="Gene3D" id="3.40.30.10">
    <property type="entry name" value="Glutaredoxin"/>
    <property type="match status" value="1"/>
</dbReference>
<dbReference type="InterPro" id="IPR040079">
    <property type="entry name" value="Glutathione_S-Trfase"/>
</dbReference>
<dbReference type="InterPro" id="IPR034347">
    <property type="entry name" value="GST_Phi_C"/>
</dbReference>
<gene>
    <name evidence="7" type="ORF">LshimejAT787_0901940</name>
</gene>
<keyword evidence="8" id="KW-1185">Reference proteome</keyword>
<comment type="caution">
    <text evidence="7">The sequence shown here is derived from an EMBL/GenBank/DDBJ whole genome shotgun (WGS) entry which is preliminary data.</text>
</comment>
<evidence type="ECO:0000256" key="4">
    <source>
        <dbReference type="ARBA" id="ARBA00047960"/>
    </source>
</evidence>
<organism evidence="7 8">
    <name type="scientific">Lyophyllum shimeji</name>
    <name type="common">Hon-shimeji</name>
    <name type="synonym">Tricholoma shimeji</name>
    <dbReference type="NCBI Taxonomy" id="47721"/>
    <lineage>
        <taxon>Eukaryota</taxon>
        <taxon>Fungi</taxon>
        <taxon>Dikarya</taxon>
        <taxon>Basidiomycota</taxon>
        <taxon>Agaricomycotina</taxon>
        <taxon>Agaricomycetes</taxon>
        <taxon>Agaricomycetidae</taxon>
        <taxon>Agaricales</taxon>
        <taxon>Tricholomatineae</taxon>
        <taxon>Lyophyllaceae</taxon>
        <taxon>Lyophyllum</taxon>
    </lineage>
</organism>
<feature type="domain" description="GST N-terminal" evidence="5">
    <location>
        <begin position="1"/>
        <end position="82"/>
    </location>
</feature>
<protein>
    <recommendedName>
        <fullName evidence="2">glutathione transferase</fullName>
        <ecNumber evidence="2">2.5.1.18</ecNumber>
    </recommendedName>
</protein>
<dbReference type="PANTHER" id="PTHR43900">
    <property type="entry name" value="GLUTATHIONE S-TRANSFERASE RHO"/>
    <property type="match status" value="1"/>
</dbReference>
<evidence type="ECO:0000259" key="5">
    <source>
        <dbReference type="PROSITE" id="PS50404"/>
    </source>
</evidence>
<dbReference type="InterPro" id="IPR036282">
    <property type="entry name" value="Glutathione-S-Trfase_C_sf"/>
</dbReference>
<dbReference type="PROSITE" id="PS50405">
    <property type="entry name" value="GST_CTER"/>
    <property type="match status" value="1"/>
</dbReference>
<evidence type="ECO:0000313" key="8">
    <source>
        <dbReference type="Proteomes" id="UP001063166"/>
    </source>
</evidence>